<proteinExistence type="inferred from homology"/>
<comment type="caution">
    <text evidence="2">The sequence shown here is derived from an EMBL/GenBank/DDBJ whole genome shotgun (WGS) entry which is preliminary data.</text>
</comment>
<reference evidence="3" key="1">
    <citation type="journal article" date="2019" name="Int. J. Syst. Evol. Microbiol.">
        <title>The Global Catalogue of Microorganisms (GCM) 10K type strain sequencing project: providing services to taxonomists for standard genome sequencing and annotation.</title>
        <authorList>
            <consortium name="The Broad Institute Genomics Platform"/>
            <consortium name="The Broad Institute Genome Sequencing Center for Infectious Disease"/>
            <person name="Wu L."/>
            <person name="Ma J."/>
        </authorList>
    </citation>
    <scope>NUCLEOTIDE SEQUENCE [LARGE SCALE GENOMIC DNA]</scope>
    <source>
        <strain evidence="3">JCM 17666</strain>
    </source>
</reference>
<dbReference type="PANTHER" id="PTHR42928">
    <property type="entry name" value="TRICARBOXYLATE-BINDING PROTEIN"/>
    <property type="match status" value="1"/>
</dbReference>
<sequence>MTLAAAAAILPAAAPAQGSGALTRIEVPFAAGGARELLARTFYQELGQELGETVIIENRPGAGGAIGTAYVAHAEPDGKTLLMAASSHFVTAAMGMKPAYDPVREFAPVANIGTQNYVLMINARLPARDVKEFVAYARKHPGELNYGSAGVGSSTHLAMAYFTTVAGIEMLHVPYKSTQEAANDVVAGRLQAVIVPNAGVGAYAQDARLRLIGVTSKKRSALLPSVPTIAESGLPGYVFESWFGLLAPAATPKDVVARINAATNKILASPAIKERLATQGVLPDPQSVEGFTRIFLADRDLMAKVVKDSGISKE</sequence>
<name>A0ABP8HPY7_9BURK</name>
<dbReference type="SUPFAM" id="SSF53850">
    <property type="entry name" value="Periplasmic binding protein-like II"/>
    <property type="match status" value="1"/>
</dbReference>
<dbReference type="Gene3D" id="3.40.190.150">
    <property type="entry name" value="Bordetella uptake gene, domain 1"/>
    <property type="match status" value="1"/>
</dbReference>
<dbReference type="EMBL" id="BAABFO010000034">
    <property type="protein sequence ID" value="GAA4342480.1"/>
    <property type="molecule type" value="Genomic_DNA"/>
</dbReference>
<protein>
    <submittedName>
        <fullName evidence="2">Tripartite tricarboxylate transporter substrate binding protein</fullName>
    </submittedName>
</protein>
<comment type="similarity">
    <text evidence="1">Belongs to the UPF0065 (bug) family.</text>
</comment>
<evidence type="ECO:0000313" key="2">
    <source>
        <dbReference type="EMBL" id="GAA4342480.1"/>
    </source>
</evidence>
<dbReference type="InterPro" id="IPR042100">
    <property type="entry name" value="Bug_dom1"/>
</dbReference>
<keyword evidence="3" id="KW-1185">Reference proteome</keyword>
<dbReference type="InterPro" id="IPR005064">
    <property type="entry name" value="BUG"/>
</dbReference>
<dbReference type="Pfam" id="PF03401">
    <property type="entry name" value="TctC"/>
    <property type="match status" value="1"/>
</dbReference>
<dbReference type="PANTHER" id="PTHR42928:SF5">
    <property type="entry name" value="BLR1237 PROTEIN"/>
    <property type="match status" value="1"/>
</dbReference>
<evidence type="ECO:0000313" key="3">
    <source>
        <dbReference type="Proteomes" id="UP001501671"/>
    </source>
</evidence>
<dbReference type="Proteomes" id="UP001501671">
    <property type="component" value="Unassembled WGS sequence"/>
</dbReference>
<dbReference type="PIRSF" id="PIRSF017082">
    <property type="entry name" value="YflP"/>
    <property type="match status" value="1"/>
</dbReference>
<dbReference type="CDD" id="cd13578">
    <property type="entry name" value="PBP2_Bug27"/>
    <property type="match status" value="1"/>
</dbReference>
<organism evidence="2 3">
    <name type="scientific">Pigmentiphaga soli</name>
    <dbReference type="NCBI Taxonomy" id="1007095"/>
    <lineage>
        <taxon>Bacteria</taxon>
        <taxon>Pseudomonadati</taxon>
        <taxon>Pseudomonadota</taxon>
        <taxon>Betaproteobacteria</taxon>
        <taxon>Burkholderiales</taxon>
        <taxon>Alcaligenaceae</taxon>
        <taxon>Pigmentiphaga</taxon>
    </lineage>
</organism>
<evidence type="ECO:0000256" key="1">
    <source>
        <dbReference type="ARBA" id="ARBA00006987"/>
    </source>
</evidence>
<gene>
    <name evidence="2" type="ORF">GCM10023144_44510</name>
</gene>
<accession>A0ABP8HPY7</accession>
<dbReference type="Gene3D" id="3.40.190.10">
    <property type="entry name" value="Periplasmic binding protein-like II"/>
    <property type="match status" value="1"/>
</dbReference>